<dbReference type="PANTHER" id="PTHR43855:SF1">
    <property type="entry name" value="THIOSULFATE SULFURTRANSFERASE"/>
    <property type="match status" value="1"/>
</dbReference>
<dbReference type="InterPro" id="IPR051126">
    <property type="entry name" value="Thiosulfate_sulfurtransferase"/>
</dbReference>
<accession>A0ABV0KIK0</accession>
<name>A0ABV0KIK0_9CYAN</name>
<dbReference type="PANTHER" id="PTHR43855">
    <property type="entry name" value="THIOSULFATE SULFURTRANSFERASE"/>
    <property type="match status" value="1"/>
</dbReference>
<dbReference type="Proteomes" id="UP001476950">
    <property type="component" value="Unassembled WGS sequence"/>
</dbReference>
<dbReference type="EMBL" id="JAMPLM010000008">
    <property type="protein sequence ID" value="MEP1058985.1"/>
    <property type="molecule type" value="Genomic_DNA"/>
</dbReference>
<protein>
    <recommendedName>
        <fullName evidence="3">Sulfurtransferase</fullName>
    </recommendedName>
</protein>
<comment type="caution">
    <text evidence="5">The sequence shown here is derived from an EMBL/GenBank/DDBJ whole genome shotgun (WGS) entry which is preliminary data.</text>
</comment>
<dbReference type="InterPro" id="IPR001763">
    <property type="entry name" value="Rhodanese-like_dom"/>
</dbReference>
<dbReference type="PROSITE" id="PS00683">
    <property type="entry name" value="RHODANESE_2"/>
    <property type="match status" value="1"/>
</dbReference>
<evidence type="ECO:0000313" key="5">
    <source>
        <dbReference type="EMBL" id="MEP1058985.1"/>
    </source>
</evidence>
<dbReference type="SUPFAM" id="SSF52821">
    <property type="entry name" value="Rhodanese/Cell cycle control phosphatase"/>
    <property type="match status" value="2"/>
</dbReference>
<proteinExistence type="predicted"/>
<dbReference type="PROSITE" id="PS50206">
    <property type="entry name" value="RHODANESE_3"/>
    <property type="match status" value="2"/>
</dbReference>
<dbReference type="CDD" id="cd01448">
    <property type="entry name" value="TST_Repeat_1"/>
    <property type="match status" value="1"/>
</dbReference>
<dbReference type="Gene3D" id="3.40.250.10">
    <property type="entry name" value="Rhodanese-like domain"/>
    <property type="match status" value="2"/>
</dbReference>
<dbReference type="SMART" id="SM00450">
    <property type="entry name" value="RHOD"/>
    <property type="match status" value="2"/>
</dbReference>
<dbReference type="InterPro" id="IPR001307">
    <property type="entry name" value="Thiosulphate_STrfase_CS"/>
</dbReference>
<reference evidence="5 6" key="1">
    <citation type="submission" date="2022-04" db="EMBL/GenBank/DDBJ databases">
        <title>Positive selection, recombination, and allopatry shape intraspecific diversity of widespread and dominant cyanobacteria.</title>
        <authorList>
            <person name="Wei J."/>
            <person name="Shu W."/>
            <person name="Hu C."/>
        </authorList>
    </citation>
    <scope>NUCLEOTIDE SEQUENCE [LARGE SCALE GENOMIC DNA]</scope>
    <source>
        <strain evidence="5 6">AS-A4</strain>
    </source>
</reference>
<dbReference type="Pfam" id="PF00581">
    <property type="entry name" value="Rhodanese"/>
    <property type="match status" value="2"/>
</dbReference>
<keyword evidence="1" id="KW-0677">Repeat</keyword>
<comment type="catalytic activity">
    <reaction evidence="2">
        <text>thiosulfate + hydrogen cyanide = thiocyanate + sulfite + 2 H(+)</text>
        <dbReference type="Rhea" id="RHEA:16881"/>
        <dbReference type="ChEBI" id="CHEBI:15378"/>
        <dbReference type="ChEBI" id="CHEBI:17359"/>
        <dbReference type="ChEBI" id="CHEBI:18022"/>
        <dbReference type="ChEBI" id="CHEBI:18407"/>
        <dbReference type="ChEBI" id="CHEBI:33542"/>
        <dbReference type="EC" id="2.8.1.1"/>
    </reaction>
</comment>
<dbReference type="CDD" id="cd01449">
    <property type="entry name" value="TST_Repeat_2"/>
    <property type="match status" value="1"/>
</dbReference>
<evidence type="ECO:0000256" key="3">
    <source>
        <dbReference type="RuleBase" id="RU000507"/>
    </source>
</evidence>
<keyword evidence="6" id="KW-1185">Reference proteome</keyword>
<evidence type="ECO:0000256" key="2">
    <source>
        <dbReference type="ARBA" id="ARBA00047549"/>
    </source>
</evidence>
<evidence type="ECO:0000256" key="1">
    <source>
        <dbReference type="ARBA" id="ARBA00022737"/>
    </source>
</evidence>
<feature type="domain" description="Rhodanese" evidence="4">
    <location>
        <begin position="58"/>
        <end position="168"/>
    </location>
</feature>
<dbReference type="RefSeq" id="WP_190450042.1">
    <property type="nucleotide sequence ID" value="NZ_JAMPLM010000008.1"/>
</dbReference>
<sequence>MRLNSLWAKLKKPRTFAFLATLVASLLVIPVLPASIQAATSKATIQFVAPDWVAAHAKDANLSVLDVRTAPLEYIAGHLPSAVNIADSNFRGPNGVLPVQYWDNTKLADTFSKAGVSNRSKVLVYSSGNDVLGATMVAYLLERSGVKEIAVLDGGYAGYKNANQPVTKEFLRYSPGKFVLKDDPSIRVNLSQVQNLIGKPGVVFIDPRPPELFRGEKDIWIRNGHIPGAKNIPWPTFTEANNAQESLKNPHKLKSLSEIRALLAERGIKPSDDIVVSCSTGREATLQYVVLKHLLGYPKVRVYEGSWTEYSTTDLPVATGPEKTLTSTTN</sequence>
<evidence type="ECO:0000259" key="4">
    <source>
        <dbReference type="PROSITE" id="PS50206"/>
    </source>
</evidence>
<organism evidence="5 6">
    <name type="scientific">Stenomitos frigidus AS-A4</name>
    <dbReference type="NCBI Taxonomy" id="2933935"/>
    <lineage>
        <taxon>Bacteria</taxon>
        <taxon>Bacillati</taxon>
        <taxon>Cyanobacteriota</taxon>
        <taxon>Cyanophyceae</taxon>
        <taxon>Leptolyngbyales</taxon>
        <taxon>Leptolyngbyaceae</taxon>
        <taxon>Stenomitos</taxon>
    </lineage>
</organism>
<keyword evidence="3" id="KW-0808">Transferase</keyword>
<dbReference type="InterPro" id="IPR036873">
    <property type="entry name" value="Rhodanese-like_dom_sf"/>
</dbReference>
<gene>
    <name evidence="5" type="ORF">NDI38_11115</name>
</gene>
<evidence type="ECO:0000313" key="6">
    <source>
        <dbReference type="Proteomes" id="UP001476950"/>
    </source>
</evidence>
<feature type="domain" description="Rhodanese" evidence="4">
    <location>
        <begin position="198"/>
        <end position="319"/>
    </location>
</feature>